<feature type="region of interest" description="Disordered" evidence="5">
    <location>
        <begin position="785"/>
        <end position="823"/>
    </location>
</feature>
<dbReference type="InterPro" id="IPR000626">
    <property type="entry name" value="Ubiquitin-like_dom"/>
</dbReference>
<dbReference type="PROSITE" id="PS51039">
    <property type="entry name" value="ZF_AN1"/>
    <property type="match status" value="1"/>
</dbReference>
<evidence type="ECO:0000259" key="6">
    <source>
        <dbReference type="PROSITE" id="PS50053"/>
    </source>
</evidence>
<organism evidence="8 9">
    <name type="scientific">Petromyzon marinus</name>
    <name type="common">Sea lamprey</name>
    <dbReference type="NCBI Taxonomy" id="7757"/>
    <lineage>
        <taxon>Eukaryota</taxon>
        <taxon>Metazoa</taxon>
        <taxon>Chordata</taxon>
        <taxon>Craniata</taxon>
        <taxon>Vertebrata</taxon>
        <taxon>Cyclostomata</taxon>
        <taxon>Hyperoartia</taxon>
        <taxon>Petromyzontiformes</taxon>
        <taxon>Petromyzontidae</taxon>
        <taxon>Petromyzon</taxon>
    </lineage>
</organism>
<accession>A0AAJ7TW86</accession>
<dbReference type="GO" id="GO:0008270">
    <property type="term" value="F:zinc ion binding"/>
    <property type="evidence" value="ECO:0007669"/>
    <property type="project" value="UniProtKB-KW"/>
</dbReference>
<dbReference type="PRINTS" id="PR00348">
    <property type="entry name" value="UBIQUITIN"/>
</dbReference>
<sequence length="978" mass="103060">MDKREPPYYNSEESPYVSYSFPFYETMEVLIETLTGTFFEIRVSPFESVMSVKAKIQRLEGIPITQQHLIWRNIELEDDYCLHDYHITHGCTIKLVLAMRGGPINTRKVAVEDPAVREMAEYMEENREELLDKLPANKQVTLLVFREGDQLNFFRVVERSDGTLTPLSESLSGGSMYNLYAEEEEEEDAEESPSVEQLQENALTMSKMSMLRNHMSLAKKPKKGIPKLQPRPPSSLRSIGGICASRSRQRLRAFPQLSQSPGRPHCLPPLCGSNAESSEQPTASMHLPGSPVTRVPSRTVPPPPTVLTTNPLAFCSPYINGISSVMPEGGPHLTSSLLTTGVFAGGFHPAVGQVSGGQRARAPTTDHQKAAATTGHATILSSFSPLPAISNGAALFSGGNFAANALTGAAFDAIVRSEGLRGATGGSLSVGADVLENKQSPIALPGYVPALEGVAVPGRGEAGAAGGAPAVPPSDGTLGSTHEDLASETHLLMHEAGGSLFNNSHVAGSYALSAADIWPAYSLFPQLEVGGVLPGMGPSAFCIPPSAEKDATAVNADAAPEHLVATEEFAKLADQMERMDISRAAVAATAARAAESRESAYKAEVAETVEALERLMIPEEGSDLDDARLDTKWELVVGAESGGEPLRSRASHGATRQPKGNRGGAGYDDLSESTKTLKRLKRSAGEPPRAAKSGAARTAPFAGGRGAPPVPLLKPLLVPSPRRRAARLPHDGLGPPSPMGASNLRPPAQTKRVLLPSPMDPGAFQKNFGGAGKPGRMVSAGKKVVGAHARPSSGSEGNRAAAAGAVPSCSGSGSSSRSSSRDVRLLARLSSRDRLLPQVSSVARASTPDLLHRRGAETTTAAAAAAASVSSCAGGAAAYSLNGARCSEPCSPQAEESGGARLVAQTQQPKKKAATKRCFFCGRKTGLATSYECRCGNNFCGMHRYAEAHACTFDYKSIGRRLLLDSHPAISAPKLPKI</sequence>
<evidence type="ECO:0000256" key="5">
    <source>
        <dbReference type="SAM" id="MobiDB-lite"/>
    </source>
</evidence>
<feature type="domain" description="Ubiquitin-like" evidence="6">
    <location>
        <begin position="27"/>
        <end position="102"/>
    </location>
</feature>
<evidence type="ECO:0000256" key="1">
    <source>
        <dbReference type="ARBA" id="ARBA00022723"/>
    </source>
</evidence>
<evidence type="ECO:0000313" key="8">
    <source>
        <dbReference type="Proteomes" id="UP001318040"/>
    </source>
</evidence>
<keyword evidence="3" id="KW-0862">Zinc</keyword>
<dbReference type="InterPro" id="IPR000058">
    <property type="entry name" value="Znf_AN1"/>
</dbReference>
<keyword evidence="8" id="KW-1185">Reference proteome</keyword>
<feature type="domain" description="AN1-type" evidence="7">
    <location>
        <begin position="912"/>
        <end position="959"/>
    </location>
</feature>
<evidence type="ECO:0000259" key="7">
    <source>
        <dbReference type="PROSITE" id="PS51039"/>
    </source>
</evidence>
<dbReference type="PANTHER" id="PTHR46728:SF1">
    <property type="entry name" value="AN1-TYPE ZINC FINGER PROTEIN 4"/>
    <property type="match status" value="1"/>
</dbReference>
<dbReference type="InterPro" id="IPR053061">
    <property type="entry name" value="AN1-type_zinc_finger"/>
</dbReference>
<gene>
    <name evidence="9" type="primary">LOC116951052</name>
</gene>
<dbReference type="PANTHER" id="PTHR46728">
    <property type="entry name" value="AN1-TYPE ZINC FINGER PROTEIN 4"/>
    <property type="match status" value="1"/>
</dbReference>
<reference evidence="9" key="1">
    <citation type="submission" date="2025-08" db="UniProtKB">
        <authorList>
            <consortium name="RefSeq"/>
        </authorList>
    </citation>
    <scope>IDENTIFICATION</scope>
    <source>
        <tissue evidence="9">Sperm</tissue>
    </source>
</reference>
<feature type="region of interest" description="Disordered" evidence="5">
    <location>
        <begin position="461"/>
        <end position="482"/>
    </location>
</feature>
<dbReference type="InterPro" id="IPR019956">
    <property type="entry name" value="Ubiquitin_dom"/>
</dbReference>
<dbReference type="SMART" id="SM00213">
    <property type="entry name" value="UBQ"/>
    <property type="match status" value="1"/>
</dbReference>
<dbReference type="PROSITE" id="PS50053">
    <property type="entry name" value="UBIQUITIN_2"/>
    <property type="match status" value="1"/>
</dbReference>
<name>A0AAJ7TW86_PETMA</name>
<dbReference type="SUPFAM" id="SSF118310">
    <property type="entry name" value="AN1-like Zinc finger"/>
    <property type="match status" value="1"/>
</dbReference>
<evidence type="ECO:0000313" key="9">
    <source>
        <dbReference type="RefSeq" id="XP_032825298.1"/>
    </source>
</evidence>
<dbReference type="CDD" id="cd01802">
    <property type="entry name" value="Ubl_ZFAND4"/>
    <property type="match status" value="1"/>
</dbReference>
<dbReference type="SUPFAM" id="SSF54236">
    <property type="entry name" value="Ubiquitin-like"/>
    <property type="match status" value="1"/>
</dbReference>
<dbReference type="InterPro" id="IPR035896">
    <property type="entry name" value="AN1-like_Znf"/>
</dbReference>
<feature type="region of interest" description="Disordered" evidence="5">
    <location>
        <begin position="270"/>
        <end position="304"/>
    </location>
</feature>
<dbReference type="InterPro" id="IPR029071">
    <property type="entry name" value="Ubiquitin-like_domsf"/>
</dbReference>
<proteinExistence type="predicted"/>
<feature type="region of interest" description="Disordered" evidence="5">
    <location>
        <begin position="220"/>
        <end position="239"/>
    </location>
</feature>
<keyword evidence="2 4" id="KW-0863">Zinc-finger</keyword>
<keyword evidence="1" id="KW-0479">Metal-binding</keyword>
<evidence type="ECO:0000256" key="3">
    <source>
        <dbReference type="ARBA" id="ARBA00022833"/>
    </source>
</evidence>
<dbReference type="AlphaFoldDB" id="A0AAJ7TW86"/>
<dbReference type="KEGG" id="pmrn:116951052"/>
<evidence type="ECO:0000256" key="4">
    <source>
        <dbReference type="PROSITE-ProRule" id="PRU00449"/>
    </source>
</evidence>
<feature type="compositionally biased region" description="Low complexity" evidence="5">
    <location>
        <begin position="799"/>
        <end position="818"/>
    </location>
</feature>
<dbReference type="RefSeq" id="XP_032825298.1">
    <property type="nucleotide sequence ID" value="XM_032969407.1"/>
</dbReference>
<protein>
    <submittedName>
        <fullName evidence="9">Uncharacterized protein LOC116951052 isoform X1</fullName>
    </submittedName>
</protein>
<feature type="region of interest" description="Disordered" evidence="5">
    <location>
        <begin position="643"/>
        <end position="746"/>
    </location>
</feature>
<feature type="compositionally biased region" description="Polar residues" evidence="5">
    <location>
        <begin position="274"/>
        <end position="283"/>
    </location>
</feature>
<dbReference type="Gene3D" id="4.10.1110.10">
    <property type="entry name" value="AN1-like Zinc finger"/>
    <property type="match status" value="1"/>
</dbReference>
<dbReference type="SMART" id="SM00154">
    <property type="entry name" value="ZnF_AN1"/>
    <property type="match status" value="1"/>
</dbReference>
<dbReference type="Gene3D" id="3.10.20.90">
    <property type="entry name" value="Phosphatidylinositol 3-kinase Catalytic Subunit, Chain A, domain 1"/>
    <property type="match status" value="1"/>
</dbReference>
<dbReference type="Proteomes" id="UP001318040">
    <property type="component" value="Chromosome 41"/>
</dbReference>
<evidence type="ECO:0000256" key="2">
    <source>
        <dbReference type="ARBA" id="ARBA00022771"/>
    </source>
</evidence>
<dbReference type="Pfam" id="PF00240">
    <property type="entry name" value="ubiquitin"/>
    <property type="match status" value="1"/>
</dbReference>
<dbReference type="Pfam" id="PF01428">
    <property type="entry name" value="zf-AN1"/>
    <property type="match status" value="1"/>
</dbReference>